<reference evidence="5" key="1">
    <citation type="journal article" date="2014" name="Int. J. Syst. Evol. Microbiol.">
        <title>Complete genome sequence of Corynebacterium casei LMG S-19264T (=DSM 44701T), isolated from a smear-ripened cheese.</title>
        <authorList>
            <consortium name="US DOE Joint Genome Institute (JGI-PGF)"/>
            <person name="Walter F."/>
            <person name="Albersmeier A."/>
            <person name="Kalinowski J."/>
            <person name="Ruckert C."/>
        </authorList>
    </citation>
    <scope>NUCLEOTIDE SEQUENCE</scope>
    <source>
        <strain evidence="5">CGMCC 4.5737</strain>
    </source>
</reference>
<dbReference type="InterPro" id="IPR011008">
    <property type="entry name" value="Dimeric_a/b-barrel"/>
</dbReference>
<dbReference type="InterPro" id="IPR019888">
    <property type="entry name" value="Tscrpt_reg_AsnC-like"/>
</dbReference>
<protein>
    <submittedName>
        <fullName evidence="5">Putative transcriptional regulator, AsnC family protein</fullName>
    </submittedName>
</protein>
<dbReference type="InterPro" id="IPR036388">
    <property type="entry name" value="WH-like_DNA-bd_sf"/>
</dbReference>
<proteinExistence type="predicted"/>
<organism evidence="5 6">
    <name type="scientific">Longimycelium tulufanense</name>
    <dbReference type="NCBI Taxonomy" id="907463"/>
    <lineage>
        <taxon>Bacteria</taxon>
        <taxon>Bacillati</taxon>
        <taxon>Actinomycetota</taxon>
        <taxon>Actinomycetes</taxon>
        <taxon>Pseudonocardiales</taxon>
        <taxon>Pseudonocardiaceae</taxon>
        <taxon>Longimycelium</taxon>
    </lineage>
</organism>
<feature type="domain" description="HTH asnC-type" evidence="4">
    <location>
        <begin position="1"/>
        <end position="62"/>
    </location>
</feature>
<keyword evidence="1" id="KW-0805">Transcription regulation</keyword>
<gene>
    <name evidence="5" type="ORF">GCM10012275_31150</name>
</gene>
<dbReference type="PANTHER" id="PTHR30154">
    <property type="entry name" value="LEUCINE-RESPONSIVE REGULATORY PROTEIN"/>
    <property type="match status" value="1"/>
</dbReference>
<dbReference type="RefSeq" id="WP_189058281.1">
    <property type="nucleotide sequence ID" value="NZ_BMMK01000013.1"/>
</dbReference>
<dbReference type="InterPro" id="IPR036390">
    <property type="entry name" value="WH_DNA-bd_sf"/>
</dbReference>
<evidence type="ECO:0000313" key="6">
    <source>
        <dbReference type="Proteomes" id="UP000637578"/>
    </source>
</evidence>
<dbReference type="PRINTS" id="PR00033">
    <property type="entry name" value="HTHASNC"/>
</dbReference>
<evidence type="ECO:0000256" key="3">
    <source>
        <dbReference type="ARBA" id="ARBA00023163"/>
    </source>
</evidence>
<dbReference type="GO" id="GO:0043200">
    <property type="term" value="P:response to amino acid"/>
    <property type="evidence" value="ECO:0007669"/>
    <property type="project" value="TreeGrafter"/>
</dbReference>
<dbReference type="Proteomes" id="UP000637578">
    <property type="component" value="Unassembled WGS sequence"/>
</dbReference>
<name>A0A8J3CF76_9PSEU</name>
<dbReference type="InterPro" id="IPR019887">
    <property type="entry name" value="Tscrpt_reg_AsnC/Lrp_C"/>
</dbReference>
<evidence type="ECO:0000259" key="4">
    <source>
        <dbReference type="PROSITE" id="PS50956"/>
    </source>
</evidence>
<dbReference type="CDD" id="cd00090">
    <property type="entry name" value="HTH_ARSR"/>
    <property type="match status" value="1"/>
</dbReference>
<comment type="caution">
    <text evidence="5">The sequence shown here is derived from an EMBL/GenBank/DDBJ whole genome shotgun (WGS) entry which is preliminary data.</text>
</comment>
<dbReference type="Gene3D" id="1.10.10.10">
    <property type="entry name" value="Winged helix-like DNA-binding domain superfamily/Winged helix DNA-binding domain"/>
    <property type="match status" value="1"/>
</dbReference>
<dbReference type="GO" id="GO:0043565">
    <property type="term" value="F:sequence-specific DNA binding"/>
    <property type="evidence" value="ECO:0007669"/>
    <property type="project" value="InterPro"/>
</dbReference>
<evidence type="ECO:0000256" key="2">
    <source>
        <dbReference type="ARBA" id="ARBA00023125"/>
    </source>
</evidence>
<keyword evidence="3" id="KW-0804">Transcription</keyword>
<accession>A0A8J3CF76</accession>
<dbReference type="InterPro" id="IPR019885">
    <property type="entry name" value="Tscrpt_reg_HTH_AsnC-type_CS"/>
</dbReference>
<dbReference type="Pfam" id="PF01037">
    <property type="entry name" value="AsnC_trans_reg"/>
    <property type="match status" value="1"/>
</dbReference>
<dbReference type="AlphaFoldDB" id="A0A8J3CF76"/>
<reference evidence="5" key="2">
    <citation type="submission" date="2020-09" db="EMBL/GenBank/DDBJ databases">
        <authorList>
            <person name="Sun Q."/>
            <person name="Zhou Y."/>
        </authorList>
    </citation>
    <scope>NUCLEOTIDE SEQUENCE</scope>
    <source>
        <strain evidence="5">CGMCC 4.5737</strain>
    </source>
</reference>
<evidence type="ECO:0000256" key="1">
    <source>
        <dbReference type="ARBA" id="ARBA00023015"/>
    </source>
</evidence>
<dbReference type="InterPro" id="IPR011991">
    <property type="entry name" value="ArsR-like_HTH"/>
</dbReference>
<dbReference type="EMBL" id="BMMK01000013">
    <property type="protein sequence ID" value="GGM57709.1"/>
    <property type="molecule type" value="Genomic_DNA"/>
</dbReference>
<dbReference type="InterPro" id="IPR000485">
    <property type="entry name" value="AsnC-type_HTH_dom"/>
</dbReference>
<dbReference type="GO" id="GO:0005829">
    <property type="term" value="C:cytosol"/>
    <property type="evidence" value="ECO:0007669"/>
    <property type="project" value="TreeGrafter"/>
</dbReference>
<dbReference type="Gene3D" id="3.30.70.920">
    <property type="match status" value="1"/>
</dbReference>
<dbReference type="SUPFAM" id="SSF46785">
    <property type="entry name" value="Winged helix' DNA-binding domain"/>
    <property type="match status" value="1"/>
</dbReference>
<keyword evidence="6" id="KW-1185">Reference proteome</keyword>
<dbReference type="SMART" id="SM00344">
    <property type="entry name" value="HTH_ASNC"/>
    <property type="match status" value="1"/>
</dbReference>
<dbReference type="SUPFAM" id="SSF54909">
    <property type="entry name" value="Dimeric alpha+beta barrel"/>
    <property type="match status" value="1"/>
</dbReference>
<dbReference type="PANTHER" id="PTHR30154:SF34">
    <property type="entry name" value="TRANSCRIPTIONAL REGULATOR AZLB"/>
    <property type="match status" value="1"/>
</dbReference>
<dbReference type="PROSITE" id="PS50956">
    <property type="entry name" value="HTH_ASNC_2"/>
    <property type="match status" value="1"/>
</dbReference>
<dbReference type="FunFam" id="1.10.10.10:FF:000186">
    <property type="entry name" value="AsnC family transcriptional regulator"/>
    <property type="match status" value="1"/>
</dbReference>
<evidence type="ECO:0000313" key="5">
    <source>
        <dbReference type="EMBL" id="GGM57709.1"/>
    </source>
</evidence>
<keyword evidence="2" id="KW-0238">DNA-binding</keyword>
<dbReference type="PROSITE" id="PS00519">
    <property type="entry name" value="HTH_ASNC_1"/>
    <property type="match status" value="1"/>
</dbReference>
<sequence length="158" mass="17458">MDAIDRAIITQLQSDGRLTNVELAARVGLSPSPCLRRIRQLEASGVITGYHATIDPDTIGRGFQVLVHITMAHQEQATISAFEEQVSALEEVVECRRMFGNPDFLVWVAVPDLAAYESLYINKLVSLPGVARVTSQFTMKVVKEHQAPPLAKNTRTDK</sequence>
<dbReference type="Pfam" id="PF13412">
    <property type="entry name" value="HTH_24"/>
    <property type="match status" value="1"/>
</dbReference>